<evidence type="ECO:0000256" key="1">
    <source>
        <dbReference type="SAM" id="MobiDB-lite"/>
    </source>
</evidence>
<dbReference type="STRING" id="113226.A0A139IIG9"/>
<keyword evidence="3" id="KW-1185">Reference proteome</keyword>
<reference evidence="2 3" key="1">
    <citation type="submission" date="2015-07" db="EMBL/GenBank/DDBJ databases">
        <title>Comparative genomics of the Sigatoka disease complex on banana suggests a link between parallel evolutionary changes in Pseudocercospora fijiensis and Pseudocercospora eumusae and increased virulence on the banana host.</title>
        <authorList>
            <person name="Chang T.-C."/>
            <person name="Salvucci A."/>
            <person name="Crous P.W."/>
            <person name="Stergiopoulos I."/>
        </authorList>
    </citation>
    <scope>NUCLEOTIDE SEQUENCE [LARGE SCALE GENOMIC DNA]</scope>
    <source>
        <strain evidence="2 3">CBS 116634</strain>
    </source>
</reference>
<dbReference type="OrthoDB" id="71600at2759"/>
<comment type="caution">
    <text evidence="2">The sequence shown here is derived from an EMBL/GenBank/DDBJ whole genome shotgun (WGS) entry which is preliminary data.</text>
</comment>
<sequence length="84" mass="9605">MPGFGFDTSWLPSTIRLPIEDTQSSDRQRPALLFRDVENDGEVDSLREEVARLNKDSNLATHVEQGRVRPSALIQEHENGWTRD</sequence>
<evidence type="ECO:0000313" key="3">
    <source>
        <dbReference type="Proteomes" id="UP000073492"/>
    </source>
</evidence>
<accession>A0A139IIG9</accession>
<gene>
    <name evidence="2" type="ORF">AC579_9560</name>
</gene>
<dbReference type="Proteomes" id="UP000073492">
    <property type="component" value="Unassembled WGS sequence"/>
</dbReference>
<proteinExistence type="predicted"/>
<dbReference type="EMBL" id="LFZO01000080">
    <property type="protein sequence ID" value="KXT14520.1"/>
    <property type="molecule type" value="Genomic_DNA"/>
</dbReference>
<name>A0A139IIG9_9PEZI</name>
<protein>
    <submittedName>
        <fullName evidence="2">Uncharacterized protein</fullName>
    </submittedName>
</protein>
<organism evidence="2 3">
    <name type="scientific">Pseudocercospora musae</name>
    <dbReference type="NCBI Taxonomy" id="113226"/>
    <lineage>
        <taxon>Eukaryota</taxon>
        <taxon>Fungi</taxon>
        <taxon>Dikarya</taxon>
        <taxon>Ascomycota</taxon>
        <taxon>Pezizomycotina</taxon>
        <taxon>Dothideomycetes</taxon>
        <taxon>Dothideomycetidae</taxon>
        <taxon>Mycosphaerellales</taxon>
        <taxon>Mycosphaerellaceae</taxon>
        <taxon>Pseudocercospora</taxon>
    </lineage>
</organism>
<evidence type="ECO:0000313" key="2">
    <source>
        <dbReference type="EMBL" id="KXT14520.1"/>
    </source>
</evidence>
<dbReference type="AlphaFoldDB" id="A0A139IIG9"/>
<feature type="compositionally biased region" description="Basic and acidic residues" evidence="1">
    <location>
        <begin position="75"/>
        <end position="84"/>
    </location>
</feature>
<feature type="region of interest" description="Disordered" evidence="1">
    <location>
        <begin position="57"/>
        <end position="84"/>
    </location>
</feature>